<keyword evidence="2" id="KW-0812">Transmembrane</keyword>
<keyword evidence="4" id="KW-1185">Reference proteome</keyword>
<dbReference type="RefSeq" id="XP_005783148.1">
    <property type="nucleotide sequence ID" value="XM_005783091.1"/>
</dbReference>
<evidence type="ECO:0000313" key="3">
    <source>
        <dbReference type="EnsemblProtists" id="EOD30719"/>
    </source>
</evidence>
<feature type="compositionally biased region" description="Low complexity" evidence="1">
    <location>
        <begin position="405"/>
        <end position="430"/>
    </location>
</feature>
<accession>A0A0D3K4N4</accession>
<organism evidence="3 4">
    <name type="scientific">Emiliania huxleyi (strain CCMP1516)</name>
    <dbReference type="NCBI Taxonomy" id="280463"/>
    <lineage>
        <taxon>Eukaryota</taxon>
        <taxon>Haptista</taxon>
        <taxon>Haptophyta</taxon>
        <taxon>Prymnesiophyceae</taxon>
        <taxon>Isochrysidales</taxon>
        <taxon>Noelaerhabdaceae</taxon>
        <taxon>Emiliania</taxon>
    </lineage>
</organism>
<dbReference type="HOGENOM" id="CLU_469674_0_0_1"/>
<keyword evidence="2" id="KW-1133">Transmembrane helix</keyword>
<protein>
    <submittedName>
        <fullName evidence="3">Uncharacterized protein</fullName>
    </submittedName>
</protein>
<evidence type="ECO:0000256" key="1">
    <source>
        <dbReference type="SAM" id="MobiDB-lite"/>
    </source>
</evidence>
<dbReference type="OMA" id="YCGIRGP"/>
<feature type="compositionally biased region" description="Gly residues" evidence="1">
    <location>
        <begin position="339"/>
        <end position="351"/>
    </location>
</feature>
<feature type="compositionally biased region" description="Basic and acidic residues" evidence="1">
    <location>
        <begin position="564"/>
        <end position="581"/>
    </location>
</feature>
<feature type="region of interest" description="Disordered" evidence="1">
    <location>
        <begin position="151"/>
        <end position="171"/>
    </location>
</feature>
<dbReference type="KEGG" id="ehx:EMIHUDRAFT_456483"/>
<feature type="transmembrane region" description="Helical" evidence="2">
    <location>
        <begin position="45"/>
        <end position="68"/>
    </location>
</feature>
<name>A0A0D3K4N4_EMIH1</name>
<feature type="compositionally biased region" description="Low complexity" evidence="1">
    <location>
        <begin position="372"/>
        <end position="381"/>
    </location>
</feature>
<sequence length="581" mass="60118">MTNPITDSSGDPVTLDDNLGLRPRARAVSGLRPCARAIFGSAPPIIQLALSIATSIFVVTVDFVHYFLTAARRLVVCARERFTAACALSAACVARAKTRVAFGSGVFCVFTILLTVILAVAVSGPTPVPVPAEPLPDTISINGACHFALTSSSASAQPPGRPPGAPGRQPGWGSFAQMVGVGLLLGLVGLLPAGPAHSCGPLALPRPPRGGLLQMQTAEDAAKQAWLARQSAPAFGPSGGTPTMAPRPPGGMSPPGLPPPFGLPPPMPRPGLPPPMGGMPPPMGGMPPPMGMAPPGMPPPFGMAPPMARPGMAPPMNGLPPPMARPGMPPPMGGGVMPGMGGGPPGSGPPGGFQPSRPGMAPPPPMGGMGFGNSNPSSRPGGPMGGFGSSPGFGGQRGGQGGHVVGPARGRLAALARRGAAGPRKPVAAPEQLDYVELEDPQGRAAWQEEARPRASARSQLHLGFAGPPPRPSTPALRTTAEYEDYWLQGGRQYRRDALASLRRQSNDRGSNIRWEAEQQAEQREWQAEVQRRNSRDAFSRASLDMQQPAYNEVEAATPWLAEGGRRHQQDGAGHDEVWVH</sequence>
<reference evidence="4" key="1">
    <citation type="journal article" date="2013" name="Nature">
        <title>Pan genome of the phytoplankton Emiliania underpins its global distribution.</title>
        <authorList>
            <person name="Read B.A."/>
            <person name="Kegel J."/>
            <person name="Klute M.J."/>
            <person name="Kuo A."/>
            <person name="Lefebvre S.C."/>
            <person name="Maumus F."/>
            <person name="Mayer C."/>
            <person name="Miller J."/>
            <person name="Monier A."/>
            <person name="Salamov A."/>
            <person name="Young J."/>
            <person name="Aguilar M."/>
            <person name="Claverie J.M."/>
            <person name="Frickenhaus S."/>
            <person name="Gonzalez K."/>
            <person name="Herman E.K."/>
            <person name="Lin Y.C."/>
            <person name="Napier J."/>
            <person name="Ogata H."/>
            <person name="Sarno A.F."/>
            <person name="Shmutz J."/>
            <person name="Schroeder D."/>
            <person name="de Vargas C."/>
            <person name="Verret F."/>
            <person name="von Dassow P."/>
            <person name="Valentin K."/>
            <person name="Van de Peer Y."/>
            <person name="Wheeler G."/>
            <person name="Dacks J.B."/>
            <person name="Delwiche C.F."/>
            <person name="Dyhrman S.T."/>
            <person name="Glockner G."/>
            <person name="John U."/>
            <person name="Richards T."/>
            <person name="Worden A.Z."/>
            <person name="Zhang X."/>
            <person name="Grigoriev I.V."/>
            <person name="Allen A.E."/>
            <person name="Bidle K."/>
            <person name="Borodovsky M."/>
            <person name="Bowler C."/>
            <person name="Brownlee C."/>
            <person name="Cock J.M."/>
            <person name="Elias M."/>
            <person name="Gladyshev V.N."/>
            <person name="Groth M."/>
            <person name="Guda C."/>
            <person name="Hadaegh A."/>
            <person name="Iglesias-Rodriguez M.D."/>
            <person name="Jenkins J."/>
            <person name="Jones B.M."/>
            <person name="Lawson T."/>
            <person name="Leese F."/>
            <person name="Lindquist E."/>
            <person name="Lobanov A."/>
            <person name="Lomsadze A."/>
            <person name="Malik S.B."/>
            <person name="Marsh M.E."/>
            <person name="Mackinder L."/>
            <person name="Mock T."/>
            <person name="Mueller-Roeber B."/>
            <person name="Pagarete A."/>
            <person name="Parker M."/>
            <person name="Probert I."/>
            <person name="Quesneville H."/>
            <person name="Raines C."/>
            <person name="Rensing S.A."/>
            <person name="Riano-Pachon D.M."/>
            <person name="Richier S."/>
            <person name="Rokitta S."/>
            <person name="Shiraiwa Y."/>
            <person name="Soanes D.M."/>
            <person name="van der Giezen M."/>
            <person name="Wahlund T.M."/>
            <person name="Williams B."/>
            <person name="Wilson W."/>
            <person name="Wolfe G."/>
            <person name="Wurch L.L."/>
        </authorList>
    </citation>
    <scope>NUCLEOTIDE SEQUENCE</scope>
</reference>
<dbReference type="EnsemblProtists" id="EOD30719">
    <property type="protein sequence ID" value="EOD30719"/>
    <property type="gene ID" value="EMIHUDRAFT_456483"/>
</dbReference>
<evidence type="ECO:0000256" key="2">
    <source>
        <dbReference type="SAM" id="Phobius"/>
    </source>
</evidence>
<reference evidence="3" key="2">
    <citation type="submission" date="2024-10" db="UniProtKB">
        <authorList>
            <consortium name="EnsemblProtists"/>
        </authorList>
    </citation>
    <scope>IDENTIFICATION</scope>
</reference>
<feature type="transmembrane region" description="Helical" evidence="2">
    <location>
        <begin position="100"/>
        <end position="122"/>
    </location>
</feature>
<evidence type="ECO:0000313" key="4">
    <source>
        <dbReference type="Proteomes" id="UP000013827"/>
    </source>
</evidence>
<feature type="region of interest" description="Disordered" evidence="1">
    <location>
        <begin position="232"/>
        <end position="283"/>
    </location>
</feature>
<feature type="compositionally biased region" description="Gly residues" evidence="1">
    <location>
        <begin position="382"/>
        <end position="404"/>
    </location>
</feature>
<dbReference type="AlphaFoldDB" id="A0A0D3K4N4"/>
<feature type="region of interest" description="Disordered" evidence="1">
    <location>
        <begin position="526"/>
        <end position="581"/>
    </location>
</feature>
<feature type="compositionally biased region" description="Basic and acidic residues" evidence="1">
    <location>
        <begin position="526"/>
        <end position="539"/>
    </location>
</feature>
<feature type="region of interest" description="Disordered" evidence="1">
    <location>
        <begin position="339"/>
        <end position="479"/>
    </location>
</feature>
<dbReference type="GeneID" id="17275993"/>
<dbReference type="Proteomes" id="UP000013827">
    <property type="component" value="Unassembled WGS sequence"/>
</dbReference>
<keyword evidence="2" id="KW-0472">Membrane</keyword>
<dbReference type="PaxDb" id="2903-EOD30719"/>
<proteinExistence type="predicted"/>
<feature type="compositionally biased region" description="Pro residues" evidence="1">
    <location>
        <begin position="245"/>
        <end position="283"/>
    </location>
</feature>